<reference evidence="12" key="5">
    <citation type="submission" date="2025-08" db="UniProtKB">
        <authorList>
            <consortium name="RefSeq"/>
        </authorList>
    </citation>
    <scope>IDENTIFICATION</scope>
</reference>
<dbReference type="InterPro" id="IPR026039">
    <property type="entry name" value="YfgM"/>
</dbReference>
<evidence type="ECO:0000313" key="11">
    <source>
        <dbReference type="Proteomes" id="UP000675920"/>
    </source>
</evidence>
<protein>
    <recommendedName>
        <fullName evidence="8">Ancillary SecYEG translocon subunit</fullName>
    </recommendedName>
</protein>
<dbReference type="PANTHER" id="PTHR38035">
    <property type="entry name" value="UPF0070 PROTEIN YFGM"/>
    <property type="match status" value="1"/>
</dbReference>
<dbReference type="PANTHER" id="PTHR38035:SF1">
    <property type="entry name" value="ANCILLARY SECYEG TRANSLOCON SUBUNIT"/>
    <property type="match status" value="1"/>
</dbReference>
<comment type="similarity">
    <text evidence="7">Belongs to the YfgM family.</text>
</comment>
<keyword evidence="3 9" id="KW-0812">Transmembrane</keyword>
<accession>A0A8B6X6I9</accession>
<reference evidence="12" key="2">
    <citation type="journal article" date="2011" name="Cell Stress Chaperones">
        <title>Versatile TPR domains accommodate different modes of target protein recognition and function.</title>
        <authorList>
            <person name="Allan R.K."/>
            <person name="Ratajczak T."/>
        </authorList>
    </citation>
    <scope>NUCLEOTIDE SEQUENCE</scope>
</reference>
<evidence type="ECO:0000256" key="2">
    <source>
        <dbReference type="ARBA" id="ARBA00022475"/>
    </source>
</evidence>
<dbReference type="PIRSF" id="PIRSF006170">
    <property type="entry name" value="YfgM"/>
    <property type="match status" value="1"/>
</dbReference>
<evidence type="ECO:0000256" key="7">
    <source>
        <dbReference type="ARBA" id="ARBA00024197"/>
    </source>
</evidence>
<dbReference type="GO" id="GO:0005886">
    <property type="term" value="C:plasma membrane"/>
    <property type="evidence" value="ECO:0007669"/>
    <property type="project" value="UniProtKB-SubCell"/>
</dbReference>
<keyword evidence="11" id="KW-1185">Reference proteome</keyword>
<evidence type="ECO:0000256" key="6">
    <source>
        <dbReference type="ARBA" id="ARBA00023186"/>
    </source>
</evidence>
<keyword evidence="6" id="KW-0143">Chaperone</keyword>
<evidence type="ECO:0000256" key="5">
    <source>
        <dbReference type="ARBA" id="ARBA00023136"/>
    </source>
</evidence>
<feature type="domain" description="Ancillary SecYEG translocon subunit/Cell division coordinator CpoB TPR" evidence="10">
    <location>
        <begin position="15"/>
        <end position="211"/>
    </location>
</feature>
<dbReference type="SUPFAM" id="SSF48452">
    <property type="entry name" value="TPR-like"/>
    <property type="match status" value="1"/>
</dbReference>
<evidence type="ECO:0000256" key="4">
    <source>
        <dbReference type="ARBA" id="ARBA00022989"/>
    </source>
</evidence>
<organism evidence="11 12">
    <name type="scientific">Derxia gummosa DSM 723</name>
    <dbReference type="NCBI Taxonomy" id="1121388"/>
    <lineage>
        <taxon>Bacteria</taxon>
        <taxon>Pseudomonadati</taxon>
        <taxon>Pseudomonadota</taxon>
        <taxon>Betaproteobacteria</taxon>
        <taxon>Burkholderiales</taxon>
        <taxon>Alcaligenaceae</taxon>
        <taxon>Derxia</taxon>
    </lineage>
</organism>
<evidence type="ECO:0000313" key="12">
    <source>
        <dbReference type="RefSeq" id="WP_028312847.1"/>
    </source>
</evidence>
<evidence type="ECO:0000256" key="9">
    <source>
        <dbReference type="SAM" id="Phobius"/>
    </source>
</evidence>
<dbReference type="RefSeq" id="WP_028312847.1">
    <property type="nucleotide sequence ID" value="NZ_KI519499.1"/>
</dbReference>
<keyword evidence="4 9" id="KW-1133">Transmembrane helix</keyword>
<evidence type="ECO:0000259" key="10">
    <source>
        <dbReference type="Pfam" id="PF09976"/>
    </source>
</evidence>
<keyword evidence="2" id="KW-1003">Cell membrane</keyword>
<dbReference type="InterPro" id="IPR018704">
    <property type="entry name" value="SecYEG/CpoB_TPR"/>
</dbReference>
<dbReference type="AlphaFoldDB" id="A0A8B6X6I9"/>
<dbReference type="InterPro" id="IPR011990">
    <property type="entry name" value="TPR-like_helical_dom_sf"/>
</dbReference>
<reference evidence="12" key="3">
    <citation type="journal article" date="2012" name="Structure">
        <title>Structural and functional discussion of the tetra-trico-peptide repeat, a protein interaction module.</title>
        <authorList>
            <person name="Zeytuni N."/>
            <person name="Zarivach R."/>
        </authorList>
    </citation>
    <scope>NUCLEOTIDE SEQUENCE</scope>
</reference>
<evidence type="ECO:0000256" key="8">
    <source>
        <dbReference type="ARBA" id="ARBA00024235"/>
    </source>
</evidence>
<evidence type="ECO:0000256" key="1">
    <source>
        <dbReference type="ARBA" id="ARBA00004401"/>
    </source>
</evidence>
<name>A0A8B6X6I9_9BURK</name>
<dbReference type="OrthoDB" id="8521102at2"/>
<sequence>MAYDHQEQEQLEALKAWFQTWGKAIAAGAVVVAAAFGGWQGWQAWQQKKANAAALVYDELQQAAQAAKADDVKRLAGTLAADYKGTAYAAMGALVAAKAELAGGDAKGAQAHYEWVIANAKLEEFAAMARLRLSGVLLDQKDYDAALKAVSTGMPAAFEALAADRRGDVLAAQGNKAEARKAYVEALDKLAVKRENQGLRQIIEIKRDALGEG</sequence>
<proteinExistence type="inferred from homology"/>
<reference evidence="12" key="1">
    <citation type="journal article" date="1999" name="Bioessays">
        <title>The tetratricopeptide repeat: a structural motif mediating protein-protein interactions.</title>
        <authorList>
            <person name="Blatch G.L."/>
            <person name="Lassle M."/>
        </authorList>
    </citation>
    <scope>NUCLEOTIDE SEQUENCE</scope>
</reference>
<evidence type="ECO:0000256" key="3">
    <source>
        <dbReference type="ARBA" id="ARBA00022692"/>
    </source>
</evidence>
<dbReference type="Pfam" id="PF09976">
    <property type="entry name" value="TPR_21"/>
    <property type="match status" value="1"/>
</dbReference>
<reference evidence="12" key="4">
    <citation type="journal article" date="2019" name="Curr. Opin. Struct. Biol.">
        <title>The tetratricopeptide-repeat motif is a versatile platform that enables diverse modes of molecular recognition.</title>
        <authorList>
            <person name="Perez-Riba A."/>
            <person name="Itzhaki L.S."/>
        </authorList>
    </citation>
    <scope>NUCLEOTIDE SEQUENCE</scope>
</reference>
<keyword evidence="5 9" id="KW-0472">Membrane</keyword>
<comment type="subcellular location">
    <subcellularLocation>
        <location evidence="1">Cell membrane</location>
        <topology evidence="1">Single-pass type II membrane protein</topology>
    </subcellularLocation>
</comment>
<dbReference type="Proteomes" id="UP000675920">
    <property type="component" value="Unplaced"/>
</dbReference>
<dbReference type="GO" id="GO:0044877">
    <property type="term" value="F:protein-containing complex binding"/>
    <property type="evidence" value="ECO:0007669"/>
    <property type="project" value="InterPro"/>
</dbReference>
<feature type="transmembrane region" description="Helical" evidence="9">
    <location>
        <begin position="20"/>
        <end position="39"/>
    </location>
</feature>